<dbReference type="PRINTS" id="PR00246">
    <property type="entry name" value="SOMATOSTATNR"/>
</dbReference>
<dbReference type="Proteomes" id="UP001174136">
    <property type="component" value="Unassembled WGS sequence"/>
</dbReference>
<comment type="caution">
    <text evidence="15">The sequence shown here is derived from an EMBL/GenBank/DDBJ whole genome shotgun (WGS) entry which is preliminary data.</text>
</comment>
<name>A0AA47NAK4_MERPO</name>
<accession>A0AA47NAK4</accession>
<feature type="compositionally biased region" description="Low complexity" evidence="12">
    <location>
        <begin position="346"/>
        <end position="358"/>
    </location>
</feature>
<evidence type="ECO:0000256" key="12">
    <source>
        <dbReference type="SAM" id="MobiDB-lite"/>
    </source>
</evidence>
<protein>
    <submittedName>
        <fullName evidence="15">Somatostatin receptor type 5</fullName>
    </submittedName>
</protein>
<keyword evidence="7" id="KW-1015">Disulfide bond</keyword>
<feature type="compositionally biased region" description="Low complexity" evidence="12">
    <location>
        <begin position="478"/>
        <end position="488"/>
    </location>
</feature>
<keyword evidence="8 11" id="KW-0675">Receptor</keyword>
<dbReference type="PRINTS" id="PR00589">
    <property type="entry name" value="SOMATOSTTN3R"/>
</dbReference>
<dbReference type="PANTHER" id="PTHR24229:SF42">
    <property type="entry name" value="SOMATOSTATIN RECEPTOR TYPE 3"/>
    <property type="match status" value="1"/>
</dbReference>
<evidence type="ECO:0000256" key="2">
    <source>
        <dbReference type="ARBA" id="ARBA00022475"/>
    </source>
</evidence>
<keyword evidence="6 13" id="KW-0472">Membrane</keyword>
<proteinExistence type="inferred from homology"/>
<sequence>MAVDEMSENGSSSYNIPLYLLTFNNTFDYNETLVNLTNATGPEAPSGPDVAGVLISLIYIVVCIIGLGGNTLVIHIVLHYSKTESVTNIYILNLAIADELFMLGLPFLAVQNTLQSWPFGSFMCRLVMTVDSINQFTSIFCLTVMSIDRYLAVVHPIYSTKWRRPRVAKVVNVTVWALSFLVVLPVVIFANIQKAGGTCNIAWPQPADIWRAAFIIYTSTVGFFCPLLIICLCYLLIVFKIRSSGKKVHATSSKRKKSERKVTRMVVIVVAVFVFCWLPFYALNIINLLVVLPPEYQGIYYFVVVLGYANSCANPIVYGFLSDNFKRGFRKALCRTTRKVESHEPQQGGQRRQQQQQQQEEERRKVLMPRESLRRVIRDGEEEDDDDEEEENITEMSEIYRISQNGNGCIPPQSSQMLFSEKGAAPGAEVYVSPPRGSDKSGGPSRKDQGTGPTLAVTTLVNGTKNGSVKTLPEEPLESNPSLEISYL</sequence>
<feature type="transmembrane region" description="Helical" evidence="13">
    <location>
        <begin position="50"/>
        <end position="78"/>
    </location>
</feature>
<feature type="region of interest" description="Disordered" evidence="12">
    <location>
        <begin position="425"/>
        <end position="488"/>
    </location>
</feature>
<feature type="transmembrane region" description="Helical" evidence="13">
    <location>
        <begin position="90"/>
        <end position="109"/>
    </location>
</feature>
<feature type="transmembrane region" description="Helical" evidence="13">
    <location>
        <begin position="262"/>
        <end position="286"/>
    </location>
</feature>
<keyword evidence="2" id="KW-1003">Cell membrane</keyword>
<keyword evidence="16" id="KW-1185">Reference proteome</keyword>
<reference evidence="15" key="1">
    <citation type="journal article" date="2023" name="Front. Mar. Sci.">
        <title>A new Merluccius polli reference genome to investigate the effects of global change in West African waters.</title>
        <authorList>
            <person name="Mateo J.L."/>
            <person name="Blanco-Fernandez C."/>
            <person name="Garcia-Vazquez E."/>
            <person name="Machado-Schiaffino G."/>
        </authorList>
    </citation>
    <scope>NUCLEOTIDE SEQUENCE</scope>
    <source>
        <strain evidence="15">C29</strain>
        <tissue evidence="15">Fin</tissue>
    </source>
</reference>
<evidence type="ECO:0000256" key="6">
    <source>
        <dbReference type="ARBA" id="ARBA00023136"/>
    </source>
</evidence>
<evidence type="ECO:0000313" key="15">
    <source>
        <dbReference type="EMBL" id="KAK0155309.1"/>
    </source>
</evidence>
<dbReference type="InterPro" id="IPR017452">
    <property type="entry name" value="GPCR_Rhodpsn_7TM"/>
</dbReference>
<comment type="subcellular location">
    <subcellularLocation>
        <location evidence="1">Cell membrane</location>
        <topology evidence="1">Multi-pass membrane protein</topology>
    </subcellularLocation>
</comment>
<dbReference type="PROSITE" id="PS50262">
    <property type="entry name" value="G_PROTEIN_RECEP_F1_2"/>
    <property type="match status" value="1"/>
</dbReference>
<feature type="transmembrane region" description="Helical" evidence="13">
    <location>
        <begin position="170"/>
        <end position="192"/>
    </location>
</feature>
<evidence type="ECO:0000256" key="1">
    <source>
        <dbReference type="ARBA" id="ARBA00004651"/>
    </source>
</evidence>
<dbReference type="InterPro" id="IPR001856">
    <property type="entry name" value="Somatstn_rcpt_3"/>
</dbReference>
<keyword evidence="5 11" id="KW-0297">G-protein coupled receptor</keyword>
<dbReference type="PRINTS" id="PR00237">
    <property type="entry name" value="GPCRRHODOPSN"/>
</dbReference>
<dbReference type="GO" id="GO:0005886">
    <property type="term" value="C:plasma membrane"/>
    <property type="evidence" value="ECO:0007669"/>
    <property type="project" value="UniProtKB-SubCell"/>
</dbReference>
<dbReference type="AlphaFoldDB" id="A0AA47NAK4"/>
<feature type="domain" description="G-protein coupled receptors family 1 profile" evidence="14">
    <location>
        <begin position="69"/>
        <end position="318"/>
    </location>
</feature>
<feature type="region of interest" description="Disordered" evidence="12">
    <location>
        <begin position="340"/>
        <end position="393"/>
    </location>
</feature>
<evidence type="ECO:0000256" key="10">
    <source>
        <dbReference type="ARBA" id="ARBA00023224"/>
    </source>
</evidence>
<evidence type="ECO:0000256" key="5">
    <source>
        <dbReference type="ARBA" id="ARBA00023040"/>
    </source>
</evidence>
<evidence type="ECO:0000256" key="8">
    <source>
        <dbReference type="ARBA" id="ARBA00023170"/>
    </source>
</evidence>
<keyword evidence="10 11" id="KW-0807">Transducer</keyword>
<dbReference type="FunFam" id="1.20.1070.10:FF:000039">
    <property type="entry name" value="somatostatin receptor type 2"/>
    <property type="match status" value="1"/>
</dbReference>
<dbReference type="SMART" id="SM01381">
    <property type="entry name" value="7TM_GPCR_Srsx"/>
    <property type="match status" value="1"/>
</dbReference>
<feature type="transmembrane region" description="Helical" evidence="13">
    <location>
        <begin position="212"/>
        <end position="241"/>
    </location>
</feature>
<dbReference type="InterPro" id="IPR000586">
    <property type="entry name" value="Somatstn_rcpt"/>
</dbReference>
<dbReference type="CDD" id="cd15972">
    <property type="entry name" value="7tmA_SSTR3"/>
    <property type="match status" value="1"/>
</dbReference>
<keyword evidence="3 11" id="KW-0812">Transmembrane</keyword>
<keyword evidence="9" id="KW-0325">Glycoprotein</keyword>
<keyword evidence="4 13" id="KW-1133">Transmembrane helix</keyword>
<dbReference type="GO" id="GO:0042923">
    <property type="term" value="F:neuropeptide binding"/>
    <property type="evidence" value="ECO:0007669"/>
    <property type="project" value="TreeGrafter"/>
</dbReference>
<feature type="transmembrane region" description="Helical" evidence="13">
    <location>
        <begin position="298"/>
        <end position="321"/>
    </location>
</feature>
<dbReference type="PANTHER" id="PTHR24229">
    <property type="entry name" value="NEUROPEPTIDES RECEPTOR"/>
    <property type="match status" value="1"/>
</dbReference>
<gene>
    <name evidence="15" type="primary">SSTR5_2</name>
    <name evidence="15" type="ORF">N1851_002367</name>
</gene>
<feature type="transmembrane region" description="Helical" evidence="13">
    <location>
        <begin position="136"/>
        <end position="158"/>
    </location>
</feature>
<feature type="compositionally biased region" description="Polar residues" evidence="12">
    <location>
        <begin position="456"/>
        <end position="469"/>
    </location>
</feature>
<evidence type="ECO:0000259" key="14">
    <source>
        <dbReference type="PROSITE" id="PS50262"/>
    </source>
</evidence>
<dbReference type="InterPro" id="IPR000276">
    <property type="entry name" value="GPCR_Rhodpsn"/>
</dbReference>
<comment type="similarity">
    <text evidence="11">Belongs to the G-protein coupled receptor 1 family.</text>
</comment>
<evidence type="ECO:0000256" key="13">
    <source>
        <dbReference type="SAM" id="Phobius"/>
    </source>
</evidence>
<evidence type="ECO:0000256" key="7">
    <source>
        <dbReference type="ARBA" id="ARBA00023157"/>
    </source>
</evidence>
<dbReference type="EMBL" id="JAOPHQ010000291">
    <property type="protein sequence ID" value="KAK0155309.1"/>
    <property type="molecule type" value="Genomic_DNA"/>
</dbReference>
<evidence type="ECO:0000313" key="16">
    <source>
        <dbReference type="Proteomes" id="UP001174136"/>
    </source>
</evidence>
<evidence type="ECO:0000256" key="4">
    <source>
        <dbReference type="ARBA" id="ARBA00022989"/>
    </source>
</evidence>
<evidence type="ECO:0000256" key="9">
    <source>
        <dbReference type="ARBA" id="ARBA00023180"/>
    </source>
</evidence>
<organism evidence="15 16">
    <name type="scientific">Merluccius polli</name>
    <name type="common">Benguela hake</name>
    <name type="synonym">Merluccius cadenati</name>
    <dbReference type="NCBI Taxonomy" id="89951"/>
    <lineage>
        <taxon>Eukaryota</taxon>
        <taxon>Metazoa</taxon>
        <taxon>Chordata</taxon>
        <taxon>Craniata</taxon>
        <taxon>Vertebrata</taxon>
        <taxon>Euteleostomi</taxon>
        <taxon>Actinopterygii</taxon>
        <taxon>Neopterygii</taxon>
        <taxon>Teleostei</taxon>
        <taxon>Neoteleostei</taxon>
        <taxon>Acanthomorphata</taxon>
        <taxon>Zeiogadaria</taxon>
        <taxon>Gadariae</taxon>
        <taxon>Gadiformes</taxon>
        <taxon>Gadoidei</taxon>
        <taxon>Merlucciidae</taxon>
        <taxon>Merluccius</taxon>
    </lineage>
</organism>
<dbReference type="Gene3D" id="1.20.1070.10">
    <property type="entry name" value="Rhodopsin 7-helix transmembrane proteins"/>
    <property type="match status" value="1"/>
</dbReference>
<evidence type="ECO:0000256" key="11">
    <source>
        <dbReference type="RuleBase" id="RU000688"/>
    </source>
</evidence>
<dbReference type="GO" id="GO:0004994">
    <property type="term" value="F:somatostatin receptor activity"/>
    <property type="evidence" value="ECO:0007669"/>
    <property type="project" value="InterPro"/>
</dbReference>
<dbReference type="SUPFAM" id="SSF81321">
    <property type="entry name" value="Family A G protein-coupled receptor-like"/>
    <property type="match status" value="1"/>
</dbReference>
<dbReference type="Pfam" id="PF00001">
    <property type="entry name" value="7tm_1"/>
    <property type="match status" value="1"/>
</dbReference>
<evidence type="ECO:0000256" key="3">
    <source>
        <dbReference type="ARBA" id="ARBA00022692"/>
    </source>
</evidence>
<dbReference type="GO" id="GO:0043005">
    <property type="term" value="C:neuron projection"/>
    <property type="evidence" value="ECO:0007669"/>
    <property type="project" value="TreeGrafter"/>
</dbReference>
<dbReference type="PROSITE" id="PS00237">
    <property type="entry name" value="G_PROTEIN_RECEP_F1_1"/>
    <property type="match status" value="1"/>
</dbReference>
<feature type="compositionally biased region" description="Acidic residues" evidence="12">
    <location>
        <begin position="380"/>
        <end position="393"/>
    </location>
</feature>